<feature type="domain" description="Tyr recombinase" evidence="4">
    <location>
        <begin position="248"/>
        <end position="438"/>
    </location>
</feature>
<organism evidence="5 6">
    <name type="scientific">Akkermansia massiliensis</name>
    <dbReference type="NCBI Taxonomy" id="2927224"/>
    <lineage>
        <taxon>Bacteria</taxon>
        <taxon>Pseudomonadati</taxon>
        <taxon>Verrucomicrobiota</taxon>
        <taxon>Verrucomicrobiia</taxon>
        <taxon>Verrucomicrobiales</taxon>
        <taxon>Akkermansiaceae</taxon>
        <taxon>Akkermansia</taxon>
    </lineage>
</organism>
<dbReference type="Gene3D" id="1.10.150.130">
    <property type="match status" value="1"/>
</dbReference>
<evidence type="ECO:0000259" key="4">
    <source>
        <dbReference type="PROSITE" id="PS51898"/>
    </source>
</evidence>
<proteinExistence type="inferred from homology"/>
<evidence type="ECO:0000313" key="6">
    <source>
        <dbReference type="Proteomes" id="UP000642553"/>
    </source>
</evidence>
<dbReference type="PANTHER" id="PTHR30349">
    <property type="entry name" value="PHAGE INTEGRASE-RELATED"/>
    <property type="match status" value="1"/>
</dbReference>
<dbReference type="RefSeq" id="WP_102721427.1">
    <property type="nucleotide sequence ID" value="NZ_CP072017.1"/>
</dbReference>
<dbReference type="CDD" id="cd00397">
    <property type="entry name" value="DNA_BRE_C"/>
    <property type="match status" value="1"/>
</dbReference>
<dbReference type="InterPro" id="IPR011010">
    <property type="entry name" value="DNA_brk_join_enz"/>
</dbReference>
<comment type="similarity">
    <text evidence="1">Belongs to the 'phage' integrase family.</text>
</comment>
<dbReference type="InterPro" id="IPR013762">
    <property type="entry name" value="Integrase-like_cat_sf"/>
</dbReference>
<evidence type="ECO:0000256" key="3">
    <source>
        <dbReference type="ARBA" id="ARBA00023172"/>
    </source>
</evidence>
<dbReference type="GO" id="GO:0006310">
    <property type="term" value="P:DNA recombination"/>
    <property type="evidence" value="ECO:0007669"/>
    <property type="project" value="UniProtKB-KW"/>
</dbReference>
<keyword evidence="3" id="KW-0233">DNA recombination</keyword>
<sequence>MLENHEKGYNMVKKVCTIMHSLVDDWKPSPCTSRPGKPWRVVIPARISHTGKQTSKYFATKGEAEGFIAEQIRNLKRFGTVNGKSIDIDAYKWNTVDEILSEIGVTPLEAATHYVALVKRAGSVAKLGTLVEMGRGVAPPDADMSPSLRELASTASTAKAHNSRVTVISRKTRLGRLERLCPDLVARPCAAITPAMIRDALDTCHAGHPTSWNNLKRELSTLFNFAIKRGWIIKNPVDPIDKLPVQEAEIVALTPDQLIALFQACTPPQEIDKAAPVYQRRVAAQDTIDLRLYVALGAFAGIRPWELTRLTWEDISLEDGVVSVRAKHSKTGGARHVTIQPVLKAWIQACRPHNAGPEDPVINPADLKTRLFALRNRAGYSPENPWPHDCLRHSFASYSMKAGHDLNQLSNDMGHVGTALLKTRYLNMRGLTKDSAARYWSLTPEYLATYSKKSGHTA</sequence>
<dbReference type="SUPFAM" id="SSF56349">
    <property type="entry name" value="DNA breaking-rejoining enzymes"/>
    <property type="match status" value="1"/>
</dbReference>
<dbReference type="InterPro" id="IPR010998">
    <property type="entry name" value="Integrase_recombinase_N"/>
</dbReference>
<dbReference type="PROSITE" id="PS51898">
    <property type="entry name" value="TYR_RECOMBINASE"/>
    <property type="match status" value="1"/>
</dbReference>
<dbReference type="InterPro" id="IPR002104">
    <property type="entry name" value="Integrase_catalytic"/>
</dbReference>
<dbReference type="InterPro" id="IPR050090">
    <property type="entry name" value="Tyrosine_recombinase_XerCD"/>
</dbReference>
<reference evidence="5" key="1">
    <citation type="submission" date="2018-05" db="EMBL/GenBank/DDBJ databases">
        <title>Complete genome sequnece of Akkermansia muciniphila EB-AMDK-40.</title>
        <authorList>
            <person name="Nam Y.-D."/>
            <person name="Chung W.-H."/>
            <person name="Park Y.S."/>
            <person name="Kang J."/>
        </authorList>
    </citation>
    <scope>NUCLEOTIDE SEQUENCE</scope>
    <source>
        <strain evidence="5">EB-AMDK-40</strain>
    </source>
</reference>
<accession>A0AAE7BGU5</accession>
<dbReference type="AlphaFoldDB" id="A0AAE7BGU5"/>
<keyword evidence="2" id="KW-0238">DNA-binding</keyword>
<name>A0AAE7BGU5_9BACT</name>
<gene>
    <name evidence="5" type="ORF">DMI76_13165</name>
</gene>
<evidence type="ECO:0000256" key="2">
    <source>
        <dbReference type="ARBA" id="ARBA00023125"/>
    </source>
</evidence>
<dbReference type="GO" id="GO:0015074">
    <property type="term" value="P:DNA integration"/>
    <property type="evidence" value="ECO:0007669"/>
    <property type="project" value="InterPro"/>
</dbReference>
<evidence type="ECO:0000313" key="5">
    <source>
        <dbReference type="EMBL" id="QHV64251.1"/>
    </source>
</evidence>
<evidence type="ECO:0000256" key="1">
    <source>
        <dbReference type="ARBA" id="ARBA00008857"/>
    </source>
</evidence>
<dbReference type="GO" id="GO:0003677">
    <property type="term" value="F:DNA binding"/>
    <property type="evidence" value="ECO:0007669"/>
    <property type="project" value="UniProtKB-KW"/>
</dbReference>
<dbReference type="PANTHER" id="PTHR30349:SF41">
    <property type="entry name" value="INTEGRASE_RECOMBINASE PROTEIN MJ0367-RELATED"/>
    <property type="match status" value="1"/>
</dbReference>
<dbReference type="EMBL" id="CP029701">
    <property type="protein sequence ID" value="QHV64251.1"/>
    <property type="molecule type" value="Genomic_DNA"/>
</dbReference>
<dbReference type="Proteomes" id="UP000642553">
    <property type="component" value="Chromosome"/>
</dbReference>
<dbReference type="Pfam" id="PF00589">
    <property type="entry name" value="Phage_integrase"/>
    <property type="match status" value="1"/>
</dbReference>
<protein>
    <recommendedName>
        <fullName evidence="4">Tyr recombinase domain-containing protein</fullName>
    </recommendedName>
</protein>
<dbReference type="Gene3D" id="1.10.443.10">
    <property type="entry name" value="Intergrase catalytic core"/>
    <property type="match status" value="1"/>
</dbReference>